<reference evidence="1 2" key="1">
    <citation type="submission" date="2021-07" db="EMBL/GenBank/DDBJ databases">
        <title>The Aristolochia fimbriata genome: insights into angiosperm evolution, floral development and chemical biosynthesis.</title>
        <authorList>
            <person name="Jiao Y."/>
        </authorList>
    </citation>
    <scope>NUCLEOTIDE SEQUENCE [LARGE SCALE GENOMIC DNA]</scope>
    <source>
        <strain evidence="1">IBCAS-2021</strain>
        <tissue evidence="1">Leaf</tissue>
    </source>
</reference>
<comment type="caution">
    <text evidence="1">The sequence shown here is derived from an EMBL/GenBank/DDBJ whole genome shotgun (WGS) entry which is preliminary data.</text>
</comment>
<sequence length="72" mass="8418">MGREKTFRRGREEKENKVGRLTEPIALRLQDRSVLLFQFFALRVRLQMVSLTLSALCPLAPPPKILKRRRQG</sequence>
<accession>A0AAV7EMK0</accession>
<proteinExistence type="predicted"/>
<name>A0AAV7EMK0_ARIFI</name>
<dbReference type="EMBL" id="JAINDJ010000004">
    <property type="protein sequence ID" value="KAG9450013.1"/>
    <property type="molecule type" value="Genomic_DNA"/>
</dbReference>
<keyword evidence="2" id="KW-1185">Reference proteome</keyword>
<evidence type="ECO:0000313" key="1">
    <source>
        <dbReference type="EMBL" id="KAG9450013.1"/>
    </source>
</evidence>
<gene>
    <name evidence="1" type="ORF">H6P81_009978</name>
</gene>
<evidence type="ECO:0000313" key="2">
    <source>
        <dbReference type="Proteomes" id="UP000825729"/>
    </source>
</evidence>
<dbReference type="Proteomes" id="UP000825729">
    <property type="component" value="Unassembled WGS sequence"/>
</dbReference>
<protein>
    <submittedName>
        <fullName evidence="1">Uncharacterized protein</fullName>
    </submittedName>
</protein>
<dbReference type="AlphaFoldDB" id="A0AAV7EMK0"/>
<organism evidence="1 2">
    <name type="scientific">Aristolochia fimbriata</name>
    <name type="common">White veined hardy Dutchman's pipe vine</name>
    <dbReference type="NCBI Taxonomy" id="158543"/>
    <lineage>
        <taxon>Eukaryota</taxon>
        <taxon>Viridiplantae</taxon>
        <taxon>Streptophyta</taxon>
        <taxon>Embryophyta</taxon>
        <taxon>Tracheophyta</taxon>
        <taxon>Spermatophyta</taxon>
        <taxon>Magnoliopsida</taxon>
        <taxon>Magnoliidae</taxon>
        <taxon>Piperales</taxon>
        <taxon>Aristolochiaceae</taxon>
        <taxon>Aristolochia</taxon>
    </lineage>
</organism>